<dbReference type="InterPro" id="IPR000682">
    <property type="entry name" value="PCMT"/>
</dbReference>
<evidence type="ECO:0000256" key="11">
    <source>
        <dbReference type="ARBA" id="ARBA00031350"/>
    </source>
</evidence>
<evidence type="ECO:0000313" key="13">
    <source>
        <dbReference type="Proteomes" id="UP000290365"/>
    </source>
</evidence>
<dbReference type="OrthoDB" id="147452at2"/>
<evidence type="ECO:0000256" key="1">
    <source>
        <dbReference type="ARBA" id="ARBA00004496"/>
    </source>
</evidence>
<keyword evidence="13" id="KW-1185">Reference proteome</keyword>
<dbReference type="GO" id="GO:0004719">
    <property type="term" value="F:protein-L-isoaspartate (D-aspartate) O-methyltransferase activity"/>
    <property type="evidence" value="ECO:0007669"/>
    <property type="project" value="UniProtKB-EC"/>
</dbReference>
<proteinExistence type="inferred from homology"/>
<evidence type="ECO:0000256" key="6">
    <source>
        <dbReference type="ARBA" id="ARBA00022603"/>
    </source>
</evidence>
<organism evidence="12 13">
    <name type="scientific">Ktedonosporobacter rubrisoli</name>
    <dbReference type="NCBI Taxonomy" id="2509675"/>
    <lineage>
        <taxon>Bacteria</taxon>
        <taxon>Bacillati</taxon>
        <taxon>Chloroflexota</taxon>
        <taxon>Ktedonobacteria</taxon>
        <taxon>Ktedonobacterales</taxon>
        <taxon>Ktedonosporobacteraceae</taxon>
        <taxon>Ktedonosporobacter</taxon>
    </lineage>
</organism>
<accession>A0A4P6JM93</accession>
<evidence type="ECO:0000256" key="4">
    <source>
        <dbReference type="ARBA" id="ARBA00013346"/>
    </source>
</evidence>
<dbReference type="PANTHER" id="PTHR11579">
    <property type="entry name" value="PROTEIN-L-ISOASPARTATE O-METHYLTRANSFERASE"/>
    <property type="match status" value="1"/>
</dbReference>
<evidence type="ECO:0000256" key="5">
    <source>
        <dbReference type="ARBA" id="ARBA00022490"/>
    </source>
</evidence>
<dbReference type="GO" id="GO:0032259">
    <property type="term" value="P:methylation"/>
    <property type="evidence" value="ECO:0007669"/>
    <property type="project" value="UniProtKB-KW"/>
</dbReference>
<evidence type="ECO:0000256" key="8">
    <source>
        <dbReference type="ARBA" id="ARBA00022691"/>
    </source>
</evidence>
<gene>
    <name evidence="12" type="ORF">EPA93_10175</name>
</gene>
<keyword evidence="6 12" id="KW-0489">Methyltransferase</keyword>
<protein>
    <recommendedName>
        <fullName evidence="4">Protein-L-isoaspartate O-methyltransferase</fullName>
        <ecNumber evidence="3">2.1.1.77</ecNumber>
    </recommendedName>
    <alternativeName>
        <fullName evidence="11">L-isoaspartyl protein carboxyl methyltransferase</fullName>
    </alternativeName>
    <alternativeName>
        <fullName evidence="9">Protein L-isoaspartyl methyltransferase</fullName>
    </alternativeName>
    <alternativeName>
        <fullName evidence="10">Protein-beta-aspartate methyltransferase</fullName>
    </alternativeName>
</protein>
<dbReference type="CDD" id="cd02440">
    <property type="entry name" value="AdoMet_MTases"/>
    <property type="match status" value="1"/>
</dbReference>
<keyword evidence="5" id="KW-0963">Cytoplasm</keyword>
<dbReference type="KEGG" id="kbs:EPA93_10175"/>
<dbReference type="Pfam" id="PF01135">
    <property type="entry name" value="PCMT"/>
    <property type="match status" value="1"/>
</dbReference>
<evidence type="ECO:0000256" key="10">
    <source>
        <dbReference type="ARBA" id="ARBA00031323"/>
    </source>
</evidence>
<evidence type="ECO:0000256" key="7">
    <source>
        <dbReference type="ARBA" id="ARBA00022679"/>
    </source>
</evidence>
<keyword evidence="8" id="KW-0949">S-adenosyl-L-methionine</keyword>
<reference evidence="12 13" key="1">
    <citation type="submission" date="2019-01" db="EMBL/GenBank/DDBJ databases">
        <title>Ktedonosporobacter rubrisoli SCAWS-G2.</title>
        <authorList>
            <person name="Huang Y."/>
            <person name="Yan B."/>
        </authorList>
    </citation>
    <scope>NUCLEOTIDE SEQUENCE [LARGE SCALE GENOMIC DNA]</scope>
    <source>
        <strain evidence="12 13">SCAWS-G2</strain>
    </source>
</reference>
<dbReference type="AlphaFoldDB" id="A0A4P6JM93"/>
<dbReference type="GO" id="GO:0005737">
    <property type="term" value="C:cytoplasm"/>
    <property type="evidence" value="ECO:0007669"/>
    <property type="project" value="UniProtKB-SubCell"/>
</dbReference>
<dbReference type="EMBL" id="CP035758">
    <property type="protein sequence ID" value="QBD76354.1"/>
    <property type="molecule type" value="Genomic_DNA"/>
</dbReference>
<evidence type="ECO:0000256" key="2">
    <source>
        <dbReference type="ARBA" id="ARBA00005369"/>
    </source>
</evidence>
<dbReference type="InterPro" id="IPR029063">
    <property type="entry name" value="SAM-dependent_MTases_sf"/>
</dbReference>
<evidence type="ECO:0000256" key="3">
    <source>
        <dbReference type="ARBA" id="ARBA00011890"/>
    </source>
</evidence>
<dbReference type="SUPFAM" id="SSF53335">
    <property type="entry name" value="S-adenosyl-L-methionine-dependent methyltransferases"/>
    <property type="match status" value="1"/>
</dbReference>
<dbReference type="EC" id="2.1.1.77" evidence="3"/>
<evidence type="ECO:0000256" key="9">
    <source>
        <dbReference type="ARBA" id="ARBA00030757"/>
    </source>
</evidence>
<evidence type="ECO:0000313" key="12">
    <source>
        <dbReference type="EMBL" id="QBD76354.1"/>
    </source>
</evidence>
<dbReference type="Proteomes" id="UP000290365">
    <property type="component" value="Chromosome"/>
</dbReference>
<comment type="similarity">
    <text evidence="2">Belongs to the methyltransferase superfamily. L-isoaspartyl/D-aspartyl protein methyltransferase family.</text>
</comment>
<name>A0A4P6JM93_KTERU</name>
<dbReference type="Gene3D" id="3.40.50.150">
    <property type="entry name" value="Vaccinia Virus protein VP39"/>
    <property type="match status" value="1"/>
</dbReference>
<keyword evidence="7 12" id="KW-0808">Transferase</keyword>
<dbReference type="PANTHER" id="PTHR11579:SF0">
    <property type="entry name" value="PROTEIN-L-ISOASPARTATE(D-ASPARTATE) O-METHYLTRANSFERASE"/>
    <property type="match status" value="1"/>
</dbReference>
<comment type="subcellular location">
    <subcellularLocation>
        <location evidence="1">Cytoplasm</location>
    </subcellularLocation>
</comment>
<sequence length="384" mass="42853">MKEMCMESSAVSETIAECAQLVQEIEQQLGRALQEPVREAFLMVPRHVFVSQYYKQKGSKLEWDLVQASHTQIYRDEPLVTQIDRRGMPSSSSSQPSVMVLQLEALDLQEGQRILEIGTGTGYNAALMGRLVGKSGTVVSIDIDDGLVEEAKRHLFQAGSENVIATVADGYEGYAPLAPYERVIATCGLHRVPRCWLAQLRPGALLVANILLELVSPIIRVKQVGTQTLKGSFLPLEDVRYMPMRQHGEEPASRQGMRWKKYNELPRAEVELAGDLEALLKQAGFALLLHCLVPTVSSHYRWQEGDEQPKMYLLNDRSGETAIQVLGAGTVYAYRDAEDLLNGVRQAMRVFEQLGAPALDRFQVTIEEVQTLIEVDDQVFSLPI</sequence>